<dbReference type="AlphaFoldDB" id="A0A4R5NKL2"/>
<evidence type="ECO:0000256" key="4">
    <source>
        <dbReference type="ARBA" id="ARBA00022801"/>
    </source>
</evidence>
<reference evidence="10 11" key="1">
    <citation type="journal article" date="2019" name="Appl. Microbiol. Biotechnol.">
        <title>Uncovering carbohydrate metabolism through a genotype-phenotype association study of 56 lactic acid bacteria genomes.</title>
        <authorList>
            <person name="Buron-Moles G."/>
            <person name="Chailyan A."/>
            <person name="Dolejs I."/>
            <person name="Forster J."/>
            <person name="Miks M.H."/>
        </authorList>
    </citation>
    <scope>NUCLEOTIDE SEQUENCE [LARGE SCALE GENOMIC DNA]</scope>
    <source>
        <strain evidence="10 11">ATCC 49373</strain>
    </source>
</reference>
<feature type="domain" description="DHHA1" evidence="7">
    <location>
        <begin position="352"/>
        <end position="440"/>
    </location>
</feature>
<dbReference type="Gene3D" id="3.90.1640.30">
    <property type="match status" value="1"/>
</dbReference>
<evidence type="ECO:0000256" key="5">
    <source>
        <dbReference type="ARBA" id="ARBA00022839"/>
    </source>
</evidence>
<dbReference type="InterPro" id="IPR003156">
    <property type="entry name" value="DHHA1_dom"/>
</dbReference>
<dbReference type="InterPro" id="IPR001667">
    <property type="entry name" value="DDH_dom"/>
</dbReference>
<keyword evidence="3" id="KW-0540">Nuclease</keyword>
<dbReference type="GO" id="GO:0003676">
    <property type="term" value="F:nucleic acid binding"/>
    <property type="evidence" value="ECO:0007669"/>
    <property type="project" value="InterPro"/>
</dbReference>
<dbReference type="PANTHER" id="PTHR30255">
    <property type="entry name" value="SINGLE-STRANDED-DNA-SPECIFIC EXONUCLEASE RECJ"/>
    <property type="match status" value="1"/>
</dbReference>
<evidence type="ECO:0000259" key="9">
    <source>
        <dbReference type="Pfam" id="PF17768"/>
    </source>
</evidence>
<evidence type="ECO:0000259" key="8">
    <source>
        <dbReference type="Pfam" id="PF10141"/>
    </source>
</evidence>
<feature type="domain" description="Single-stranded-DNA-specific exonuclease RecJ C-terminal" evidence="8">
    <location>
        <begin position="570"/>
        <end position="768"/>
    </location>
</feature>
<organism evidence="10 11">
    <name type="scientific">Secundilactobacillus malefermentans</name>
    <dbReference type="NCBI Taxonomy" id="176292"/>
    <lineage>
        <taxon>Bacteria</taxon>
        <taxon>Bacillati</taxon>
        <taxon>Bacillota</taxon>
        <taxon>Bacilli</taxon>
        <taxon>Lactobacillales</taxon>
        <taxon>Lactobacillaceae</taxon>
        <taxon>Secundilactobacillus</taxon>
    </lineage>
</organism>
<dbReference type="EMBL" id="PUFO01000068">
    <property type="protein sequence ID" value="TDG75172.1"/>
    <property type="molecule type" value="Genomic_DNA"/>
</dbReference>
<dbReference type="InterPro" id="IPR038763">
    <property type="entry name" value="DHH_sf"/>
</dbReference>
<evidence type="ECO:0000313" key="10">
    <source>
        <dbReference type="EMBL" id="TDG75172.1"/>
    </source>
</evidence>
<dbReference type="GO" id="GO:0006281">
    <property type="term" value="P:DNA repair"/>
    <property type="evidence" value="ECO:0007669"/>
    <property type="project" value="InterPro"/>
</dbReference>
<gene>
    <name evidence="10" type="ORF">C5L31_001049</name>
</gene>
<name>A0A4R5NKL2_9LACO</name>
<dbReference type="NCBIfam" id="TIGR00644">
    <property type="entry name" value="recJ"/>
    <property type="match status" value="1"/>
</dbReference>
<dbReference type="RefSeq" id="WP_010620033.1">
    <property type="nucleotide sequence ID" value="NZ_PUFO01000068.1"/>
</dbReference>
<protein>
    <recommendedName>
        <fullName evidence="2">Single-stranded-DNA-specific exonuclease RecJ</fullName>
    </recommendedName>
</protein>
<keyword evidence="4" id="KW-0378">Hydrolase</keyword>
<dbReference type="InterPro" id="IPR018779">
    <property type="entry name" value="RecJ_C"/>
</dbReference>
<evidence type="ECO:0000313" key="11">
    <source>
        <dbReference type="Proteomes" id="UP000294854"/>
    </source>
</evidence>
<comment type="caution">
    <text evidence="10">The sequence shown here is derived from an EMBL/GenBank/DDBJ whole genome shotgun (WGS) entry which is preliminary data.</text>
</comment>
<keyword evidence="5" id="KW-0269">Exonuclease</keyword>
<evidence type="ECO:0000256" key="1">
    <source>
        <dbReference type="ARBA" id="ARBA00005915"/>
    </source>
</evidence>
<proteinExistence type="inferred from homology"/>
<dbReference type="Pfam" id="PF10141">
    <property type="entry name" value="ssDNA-exonuc_C"/>
    <property type="match status" value="1"/>
</dbReference>
<dbReference type="Pfam" id="PF17768">
    <property type="entry name" value="RecJ_OB"/>
    <property type="match status" value="1"/>
</dbReference>
<evidence type="ECO:0000256" key="3">
    <source>
        <dbReference type="ARBA" id="ARBA00022722"/>
    </source>
</evidence>
<dbReference type="GO" id="GO:0006310">
    <property type="term" value="P:DNA recombination"/>
    <property type="evidence" value="ECO:0007669"/>
    <property type="project" value="InterPro"/>
</dbReference>
<feature type="domain" description="DDH" evidence="6">
    <location>
        <begin position="84"/>
        <end position="228"/>
    </location>
</feature>
<dbReference type="Gene3D" id="3.10.310.30">
    <property type="match status" value="1"/>
</dbReference>
<dbReference type="GO" id="GO:0008409">
    <property type="term" value="F:5'-3' exonuclease activity"/>
    <property type="evidence" value="ECO:0007669"/>
    <property type="project" value="InterPro"/>
</dbReference>
<dbReference type="Proteomes" id="UP000294854">
    <property type="component" value="Unassembled WGS sequence"/>
</dbReference>
<dbReference type="PANTHER" id="PTHR30255:SF2">
    <property type="entry name" value="SINGLE-STRANDED-DNA-SPECIFIC EXONUCLEASE RECJ"/>
    <property type="match status" value="1"/>
</dbReference>
<evidence type="ECO:0000256" key="2">
    <source>
        <dbReference type="ARBA" id="ARBA00019841"/>
    </source>
</evidence>
<dbReference type="InterPro" id="IPR051673">
    <property type="entry name" value="SSDNA_exonuclease_RecJ"/>
</dbReference>
<dbReference type="Pfam" id="PF01368">
    <property type="entry name" value="DHH"/>
    <property type="match status" value="1"/>
</dbReference>
<accession>A0A4R5NKL2</accession>
<feature type="domain" description="RecJ OB" evidence="9">
    <location>
        <begin position="458"/>
        <end position="563"/>
    </location>
</feature>
<dbReference type="Pfam" id="PF02272">
    <property type="entry name" value="DHHA1"/>
    <property type="match status" value="1"/>
</dbReference>
<evidence type="ECO:0000259" key="6">
    <source>
        <dbReference type="Pfam" id="PF01368"/>
    </source>
</evidence>
<dbReference type="InterPro" id="IPR041122">
    <property type="entry name" value="RecJ_OB"/>
</dbReference>
<sequence>MIKSQYKWNVKNVDQPSDEAKKLGQELELDPIICQILINRGYEDADSIQNFLNPNPDQLADPLLMHDMQRGIDRIEEAVSNSEKITVYGDYDADGVTSTAIMYEALDQLGAEVEFYIPNRFSDGYGPNVEALKKIIENGTTLIITVDNGVSGNEAIAAANKLNCDVVVTDHHELPEQLPDAYAIIHPRFPGSNYPFGGLSGAGVAFKVVTALLQEIPQDALDLVAIGTVADLVPMTGENRVLVYYGLQAISQTARLGLSALIKEAKINPEELDEQSIGFGIAPRLNALGRLNDAAPAVELLTTVDEDRATELARDVESQNKERQELVKQISLEAEAQADTETNRNSQTLIIDGNNWHEGVLGIVASRIVEKTGKPTIVLNRDSTTGRAKGSGRSVDGFDLFSALDGHRDLMVNFGGHAMAVGMTTTIDNINQVREALEQEADKQKLSEQERSQVKVAATLNLADTTMDFFHLMKRLAPFGTDNLEPLFRFDPDSISGVKVMGADKTHLRFKLGQNGKSLDAIAFGKGSLAKDIQNGPNDTEIIGCLDLNVWKGRSTLQVMVKDVLVSGTQLFIKRTNQLNQQMFQKPGVYLFFHKKIMTQLLPFIGENAQGILFEDFSIQQVNPETVIYIVDCPDTIEDLGGILKQVKPSKIVLYLYKKQPISLLGMPERAQYAKLFKFVETHRNVDIAHQMDELAKYLEINRNVLVFMIQVFFEVGFVQVSQGLMSGAAKPSRVDLAAAPSYQLREQQIETEEKLLLSNANELKVWLQTQLV</sequence>
<dbReference type="OrthoDB" id="9809852at2"/>
<dbReference type="SUPFAM" id="SSF64182">
    <property type="entry name" value="DHH phosphoesterases"/>
    <property type="match status" value="1"/>
</dbReference>
<evidence type="ECO:0000259" key="7">
    <source>
        <dbReference type="Pfam" id="PF02272"/>
    </source>
</evidence>
<comment type="similarity">
    <text evidence="1">Belongs to the RecJ family.</text>
</comment>
<dbReference type="InterPro" id="IPR004610">
    <property type="entry name" value="RecJ"/>
</dbReference>
<dbReference type="STRING" id="1122149.FD44_GL000589"/>
<keyword evidence="11" id="KW-1185">Reference proteome</keyword>